<accession>A0ABW8GH04</accession>
<dbReference type="Proteomes" id="UP001617669">
    <property type="component" value="Unassembled WGS sequence"/>
</dbReference>
<evidence type="ECO:0000256" key="1">
    <source>
        <dbReference type="ARBA" id="ARBA00001933"/>
    </source>
</evidence>
<dbReference type="EMBL" id="JBIWXY010000001">
    <property type="protein sequence ID" value="MFJ5444660.1"/>
    <property type="molecule type" value="Genomic_DNA"/>
</dbReference>
<keyword evidence="5 6" id="KW-0456">Lyase</keyword>
<name>A0ABW8GH04_9PROT</name>
<evidence type="ECO:0000313" key="7">
    <source>
        <dbReference type="EMBL" id="MFJ5444660.1"/>
    </source>
</evidence>
<dbReference type="SUPFAM" id="SSF53383">
    <property type="entry name" value="PLP-dependent transferases"/>
    <property type="match status" value="1"/>
</dbReference>
<evidence type="ECO:0000256" key="4">
    <source>
        <dbReference type="ARBA" id="ARBA00022898"/>
    </source>
</evidence>
<keyword evidence="8" id="KW-1185">Reference proteome</keyword>
<proteinExistence type="inferred from homology"/>
<sequence>MTSPELNRLFDTEQFRASGHALIDALAEQLALELQGNASLIQWQSPLDAEQAWEQEMPEHPVLEPHQLSAWLQQEILPRQLAMHHPHSMAHQAAPPLPLAALADLVASFSNQAMAVYETGPVATLIERQLIRWLSSMIGWTHGTGVLTSGGSQANLTALLAARQTIDPHIWDKGITTVRGPLRILTSALSHYSISRAAGMMGLGTEAVIAVEADAKGRMSIEALRQAHQACIKRDEHVMAVVATAGCTATGSIDPLQAIGEYCRTQGLWLHIDAAHGASALLSTHHGSKLEGIALADSVTWDAHKLLYMPATLSAVLFRDKASSYRAFAQDASYLFHQEDDREIQDFNISARTLECTKRMMGLQLLVAFKLYGRQGLARLIEHVFLLAEQFASLVSQTAGFELLMPPETNIICFRYLGKQALAQGALNRLQANIRQSLLHQGLFHLSQVSIDENTWLRCTLMNPYTQAVHQAELLQHIQQIGDELLSS</sequence>
<organism evidence="7 8">
    <name type="scientific">Methylobacillus methanolivorans</name>
    <dbReference type="NCBI Taxonomy" id="1848927"/>
    <lineage>
        <taxon>Bacteria</taxon>
        <taxon>Pseudomonadati</taxon>
        <taxon>Pseudomonadota</taxon>
        <taxon>Betaproteobacteria</taxon>
        <taxon>Nitrosomonadales</taxon>
        <taxon>Methylophilaceae</taxon>
        <taxon>Methylobacillus</taxon>
    </lineage>
</organism>
<dbReference type="InterPro" id="IPR015424">
    <property type="entry name" value="PyrdxlP-dep_Trfase"/>
</dbReference>
<keyword evidence="3" id="KW-0210">Decarboxylase</keyword>
<dbReference type="Pfam" id="PF00282">
    <property type="entry name" value="Pyridoxal_deC"/>
    <property type="match status" value="1"/>
</dbReference>
<dbReference type="Gene3D" id="3.40.640.10">
    <property type="entry name" value="Type I PLP-dependent aspartate aminotransferase-like (Major domain)"/>
    <property type="match status" value="1"/>
</dbReference>
<evidence type="ECO:0000256" key="5">
    <source>
        <dbReference type="ARBA" id="ARBA00023239"/>
    </source>
</evidence>
<comment type="cofactor">
    <cofactor evidence="1 6">
        <name>pyridoxal 5'-phosphate</name>
        <dbReference type="ChEBI" id="CHEBI:597326"/>
    </cofactor>
</comment>
<evidence type="ECO:0000256" key="3">
    <source>
        <dbReference type="ARBA" id="ARBA00022793"/>
    </source>
</evidence>
<evidence type="ECO:0000313" key="8">
    <source>
        <dbReference type="Proteomes" id="UP001617669"/>
    </source>
</evidence>
<evidence type="ECO:0000256" key="2">
    <source>
        <dbReference type="ARBA" id="ARBA00009533"/>
    </source>
</evidence>
<dbReference type="Gene3D" id="3.90.1150.170">
    <property type="match status" value="1"/>
</dbReference>
<reference evidence="7 8" key="1">
    <citation type="submission" date="2024-11" db="EMBL/GenBank/DDBJ databases">
        <authorList>
            <person name="Kaparullina E.N."/>
            <person name="Delegan Y.A."/>
            <person name="Doronina N.V."/>
        </authorList>
    </citation>
    <scope>NUCLEOTIDE SEQUENCE [LARGE SCALE GENOMIC DNA]</scope>
    <source>
        <strain evidence="7 8">7sh_L</strain>
    </source>
</reference>
<dbReference type="InterPro" id="IPR015421">
    <property type="entry name" value="PyrdxlP-dep_Trfase_major"/>
</dbReference>
<gene>
    <name evidence="7" type="ORF">ACIKP9_00300</name>
</gene>
<dbReference type="PRINTS" id="PR00800">
    <property type="entry name" value="YHDCRBOXLASE"/>
</dbReference>
<dbReference type="RefSeq" id="WP_400877749.1">
    <property type="nucleotide sequence ID" value="NZ_JBIWXY010000001.1"/>
</dbReference>
<dbReference type="PANTHER" id="PTHR45677">
    <property type="entry name" value="GLUTAMATE DECARBOXYLASE-RELATED"/>
    <property type="match status" value="1"/>
</dbReference>
<dbReference type="InterPro" id="IPR002129">
    <property type="entry name" value="PyrdxlP-dep_de-COase"/>
</dbReference>
<keyword evidence="4 6" id="KW-0663">Pyridoxal phosphate</keyword>
<dbReference type="PANTHER" id="PTHR45677:SF8">
    <property type="entry name" value="CYSTEINE SULFINIC ACID DECARBOXYLASE"/>
    <property type="match status" value="1"/>
</dbReference>
<dbReference type="InterPro" id="IPR010977">
    <property type="entry name" value="Aromatic_deC"/>
</dbReference>
<comment type="caution">
    <text evidence="7">The sequence shown here is derived from an EMBL/GenBank/DDBJ whole genome shotgun (WGS) entry which is preliminary data.</text>
</comment>
<evidence type="ECO:0000256" key="6">
    <source>
        <dbReference type="RuleBase" id="RU000382"/>
    </source>
</evidence>
<comment type="similarity">
    <text evidence="2 6">Belongs to the group II decarboxylase family.</text>
</comment>
<protein>
    <submittedName>
        <fullName evidence="7">Pyridoxal phosphate-dependent decarboxylase family protein</fullName>
    </submittedName>
</protein>